<dbReference type="Proteomes" id="UP000199550">
    <property type="component" value="Unassembled WGS sequence"/>
</dbReference>
<evidence type="ECO:0000256" key="1">
    <source>
        <dbReference type="SAM" id="MobiDB-lite"/>
    </source>
</evidence>
<evidence type="ECO:0000313" key="3">
    <source>
        <dbReference type="EMBL" id="SFL34929.1"/>
    </source>
</evidence>
<organism evidence="3 4">
    <name type="scientific">Loktanella salsilacus</name>
    <dbReference type="NCBI Taxonomy" id="195913"/>
    <lineage>
        <taxon>Bacteria</taxon>
        <taxon>Pseudomonadati</taxon>
        <taxon>Pseudomonadota</taxon>
        <taxon>Alphaproteobacteria</taxon>
        <taxon>Rhodobacterales</taxon>
        <taxon>Roseobacteraceae</taxon>
        <taxon>Loktanella</taxon>
    </lineage>
</organism>
<evidence type="ECO:0000256" key="2">
    <source>
        <dbReference type="SAM" id="SignalP"/>
    </source>
</evidence>
<dbReference type="STRING" id="195913.SAMN04488004_1156"/>
<feature type="chain" id="PRO_5011658969" description="Lipoprotein" evidence="2">
    <location>
        <begin position="22"/>
        <end position="104"/>
    </location>
</feature>
<keyword evidence="4" id="KW-1185">Reference proteome</keyword>
<evidence type="ECO:0000313" key="4">
    <source>
        <dbReference type="Proteomes" id="UP000199550"/>
    </source>
</evidence>
<proteinExistence type="predicted"/>
<dbReference type="AlphaFoldDB" id="A0A1I4GY98"/>
<feature type="signal peptide" evidence="2">
    <location>
        <begin position="1"/>
        <end position="21"/>
    </location>
</feature>
<dbReference type="EMBL" id="FOTF01000015">
    <property type="protein sequence ID" value="SFL34929.1"/>
    <property type="molecule type" value="Genomic_DNA"/>
</dbReference>
<evidence type="ECO:0008006" key="5">
    <source>
        <dbReference type="Google" id="ProtNLM"/>
    </source>
</evidence>
<feature type="region of interest" description="Disordered" evidence="1">
    <location>
        <begin position="67"/>
        <end position="86"/>
    </location>
</feature>
<reference evidence="3 4" key="1">
    <citation type="submission" date="2016-10" db="EMBL/GenBank/DDBJ databases">
        <authorList>
            <person name="de Groot N.N."/>
        </authorList>
    </citation>
    <scope>NUCLEOTIDE SEQUENCE [LARGE SCALE GENOMIC DNA]</scope>
    <source>
        <strain evidence="3 4">DSM 16199</strain>
    </source>
</reference>
<dbReference type="GeneID" id="97891922"/>
<dbReference type="RefSeq" id="WP_090190300.1">
    <property type="nucleotide sequence ID" value="NZ_CAXIDI010000001.1"/>
</dbReference>
<dbReference type="PROSITE" id="PS51257">
    <property type="entry name" value="PROKAR_LIPOPROTEIN"/>
    <property type="match status" value="1"/>
</dbReference>
<dbReference type="OrthoDB" id="7652215at2"/>
<protein>
    <recommendedName>
        <fullName evidence="5">Lipoprotein</fullName>
    </recommendedName>
</protein>
<accession>A0A1I4GY98</accession>
<gene>
    <name evidence="3" type="ORF">SAMN04488004_1156</name>
</gene>
<keyword evidence="2" id="KW-0732">Signal</keyword>
<name>A0A1I4GY98_9RHOB</name>
<sequence length="104" mass="10839">MKMVLGLGALALLAGCAGTGALPGGGDTVGTNTAFREFMVIGSSMPFEECRARGGFIIRDVNSPMTACDPTVRRNPVPQEALDDPLTDTDLNAALEQQDLDAVN</sequence>